<keyword evidence="2" id="KW-1185">Reference proteome</keyword>
<dbReference type="AlphaFoldDB" id="A0A9D4YUE2"/>
<reference evidence="1" key="2">
    <citation type="submission" date="2020-11" db="EMBL/GenBank/DDBJ databases">
        <authorList>
            <person name="Cecchin M."/>
            <person name="Marcolungo L."/>
            <person name="Rossato M."/>
            <person name="Girolomoni L."/>
            <person name="Cosentino E."/>
            <person name="Cuine S."/>
            <person name="Li-Beisson Y."/>
            <person name="Delledonne M."/>
            <person name="Ballottari M."/>
        </authorList>
    </citation>
    <scope>NUCLEOTIDE SEQUENCE</scope>
    <source>
        <strain evidence="1">211/11P</strain>
        <tissue evidence="1">Whole cell</tissue>
    </source>
</reference>
<dbReference type="PANTHER" id="PTHR44656:SF7">
    <property type="entry name" value="DEHYDROGENASE_REDUCTASE SDR FAMILY MEMBER 12"/>
    <property type="match status" value="1"/>
</dbReference>
<dbReference type="InterPro" id="IPR036291">
    <property type="entry name" value="NAD(P)-bd_dom_sf"/>
</dbReference>
<dbReference type="OrthoDB" id="417891at2759"/>
<dbReference type="SUPFAM" id="SSF51735">
    <property type="entry name" value="NAD(P)-binding Rossmann-fold domains"/>
    <property type="match status" value="1"/>
</dbReference>
<evidence type="ECO:0000313" key="2">
    <source>
        <dbReference type="Proteomes" id="UP001055712"/>
    </source>
</evidence>
<comment type="caution">
    <text evidence="1">The sequence shown here is derived from an EMBL/GenBank/DDBJ whole genome shotgun (WGS) entry which is preliminary data.</text>
</comment>
<dbReference type="Gene3D" id="3.40.50.720">
    <property type="entry name" value="NAD(P)-binding Rossmann-like Domain"/>
    <property type="match status" value="1"/>
</dbReference>
<accession>A0A9D4YUE2</accession>
<organism evidence="1 2">
    <name type="scientific">Chlorella vulgaris</name>
    <name type="common">Green alga</name>
    <dbReference type="NCBI Taxonomy" id="3077"/>
    <lineage>
        <taxon>Eukaryota</taxon>
        <taxon>Viridiplantae</taxon>
        <taxon>Chlorophyta</taxon>
        <taxon>core chlorophytes</taxon>
        <taxon>Trebouxiophyceae</taxon>
        <taxon>Chlorellales</taxon>
        <taxon>Chlorellaceae</taxon>
        <taxon>Chlorella clade</taxon>
        <taxon>Chlorella</taxon>
    </lineage>
</organism>
<dbReference type="PRINTS" id="PR00081">
    <property type="entry name" value="GDHRDH"/>
</dbReference>
<evidence type="ECO:0000313" key="1">
    <source>
        <dbReference type="EMBL" id="KAI3427082.1"/>
    </source>
</evidence>
<dbReference type="InterPro" id="IPR002347">
    <property type="entry name" value="SDR_fam"/>
</dbReference>
<protein>
    <recommendedName>
        <fullName evidence="3">Dehydrogenase/reductase SDR family member 12</fullName>
    </recommendedName>
</protein>
<dbReference type="Pfam" id="PF00106">
    <property type="entry name" value="adh_short"/>
    <property type="match status" value="1"/>
</dbReference>
<sequence>MAGLLRTTLFLTKGLREFTRGGYERASKGFDNTAMDKPASLHDHRCMVTGANQGLGYQTSLELARRGATLFMVCRNEERGRAAVEAVRKDTGNPDVHLKVCDLSSLAAIKALAEEWLASGQPLDVLVNNAGIMLHERTPSADGFESNFAVNTLAGFALTVALQPALHAAAAARVIFVSSGGQYNEPLVVKDLQAEQLKKYDGIVQYSRDKRRQVALAERFSERWAAAGLRSRAYSMHPGWTETEGVKTSIPGFYNSFKNKLRNLQQGCDTTVWLCVEDGGKLEPGAFYLDRRPQHKHLALAGTKYSAADVDALWIKLEGMAAPAMPAPAPTA</sequence>
<evidence type="ECO:0008006" key="3">
    <source>
        <dbReference type="Google" id="ProtNLM"/>
    </source>
</evidence>
<gene>
    <name evidence="1" type="ORF">D9Q98_007021</name>
</gene>
<name>A0A9D4YUE2_CHLVU</name>
<proteinExistence type="predicted"/>
<dbReference type="EMBL" id="SIDB01000010">
    <property type="protein sequence ID" value="KAI3427082.1"/>
    <property type="molecule type" value="Genomic_DNA"/>
</dbReference>
<dbReference type="InterPro" id="IPR052992">
    <property type="entry name" value="SDR_member_12"/>
</dbReference>
<reference evidence="1" key="1">
    <citation type="journal article" date="2019" name="Plant J.">
        <title>Chlorella vulgaris genome assembly and annotation reveals the molecular basis for metabolic acclimation to high light conditions.</title>
        <authorList>
            <person name="Cecchin M."/>
            <person name="Marcolungo L."/>
            <person name="Rossato M."/>
            <person name="Girolomoni L."/>
            <person name="Cosentino E."/>
            <person name="Cuine S."/>
            <person name="Li-Beisson Y."/>
            <person name="Delledonne M."/>
            <person name="Ballottari M."/>
        </authorList>
    </citation>
    <scope>NUCLEOTIDE SEQUENCE</scope>
    <source>
        <strain evidence="1">211/11P</strain>
    </source>
</reference>
<dbReference type="PANTHER" id="PTHR44656">
    <property type="entry name" value="DEHYDROGENASE/REDUCTASE SDR FAMILY MEMBER 12"/>
    <property type="match status" value="1"/>
</dbReference>
<dbReference type="Proteomes" id="UP001055712">
    <property type="component" value="Unassembled WGS sequence"/>
</dbReference>